<reference evidence="1" key="1">
    <citation type="submission" date="2022-03" db="EMBL/GenBank/DDBJ databases">
        <authorList>
            <person name="Martin H S."/>
        </authorList>
    </citation>
    <scope>NUCLEOTIDE SEQUENCE</scope>
</reference>
<keyword evidence="2" id="KW-1185">Reference proteome</keyword>
<organism evidence="1 2">
    <name type="scientific">Iphiclides podalirius</name>
    <name type="common">scarce swallowtail</name>
    <dbReference type="NCBI Taxonomy" id="110791"/>
    <lineage>
        <taxon>Eukaryota</taxon>
        <taxon>Metazoa</taxon>
        <taxon>Ecdysozoa</taxon>
        <taxon>Arthropoda</taxon>
        <taxon>Hexapoda</taxon>
        <taxon>Insecta</taxon>
        <taxon>Pterygota</taxon>
        <taxon>Neoptera</taxon>
        <taxon>Endopterygota</taxon>
        <taxon>Lepidoptera</taxon>
        <taxon>Glossata</taxon>
        <taxon>Ditrysia</taxon>
        <taxon>Papilionoidea</taxon>
        <taxon>Papilionidae</taxon>
        <taxon>Papilioninae</taxon>
        <taxon>Iphiclides</taxon>
    </lineage>
</organism>
<dbReference type="EMBL" id="OW152813">
    <property type="protein sequence ID" value="CAH2034742.1"/>
    <property type="molecule type" value="Genomic_DNA"/>
</dbReference>
<proteinExistence type="predicted"/>
<feature type="non-terminal residue" evidence="1">
    <location>
        <position position="70"/>
    </location>
</feature>
<evidence type="ECO:0000313" key="1">
    <source>
        <dbReference type="EMBL" id="CAH2034742.1"/>
    </source>
</evidence>
<gene>
    <name evidence="1" type="ORF">IPOD504_LOCUS267</name>
</gene>
<protein>
    <submittedName>
        <fullName evidence="1">Uncharacterized protein</fullName>
    </submittedName>
</protein>
<name>A0ABN8HJX0_9NEOP</name>
<evidence type="ECO:0000313" key="2">
    <source>
        <dbReference type="Proteomes" id="UP000837857"/>
    </source>
</evidence>
<dbReference type="Proteomes" id="UP000837857">
    <property type="component" value="Chromosome 1"/>
</dbReference>
<accession>A0ABN8HJX0</accession>
<sequence>MFCVCLKLAAGRTRAAGSRALARGLTHYPGFVATETRACARHPIDRNPATSFRQHHGAQILTGLIERQTR</sequence>